<dbReference type="RefSeq" id="WP_092222744.1">
    <property type="nucleotide sequence ID" value="NZ_FNJI01000014.1"/>
</dbReference>
<comment type="function">
    <text evidence="7 8">Catalyzes the ferrous insertion into protoporphyrin IX.</text>
</comment>
<protein>
    <recommendedName>
        <fullName evidence="7 8">Ferrochelatase</fullName>
        <ecNumber evidence="7 8">4.98.1.1</ecNumber>
    </recommendedName>
    <alternativeName>
        <fullName evidence="7">Heme synthase</fullName>
    </alternativeName>
    <alternativeName>
        <fullName evidence="7">Protoheme ferro-lyase</fullName>
    </alternativeName>
</protein>
<dbReference type="UniPathway" id="UPA00252">
    <property type="reaction ID" value="UER00325"/>
</dbReference>
<evidence type="ECO:0000256" key="7">
    <source>
        <dbReference type="HAMAP-Rule" id="MF_00323"/>
    </source>
</evidence>
<dbReference type="HAMAP" id="MF_00323">
    <property type="entry name" value="Ferrochelatase"/>
    <property type="match status" value="1"/>
</dbReference>
<dbReference type="OrthoDB" id="9809741at2"/>
<evidence type="ECO:0000313" key="9">
    <source>
        <dbReference type="EMBL" id="SDP25400.1"/>
    </source>
</evidence>
<dbReference type="GO" id="GO:0006783">
    <property type="term" value="P:heme biosynthetic process"/>
    <property type="evidence" value="ECO:0007669"/>
    <property type="project" value="UniProtKB-UniRule"/>
</dbReference>
<keyword evidence="7 8" id="KW-0963">Cytoplasm</keyword>
<keyword evidence="10" id="KW-1185">Reference proteome</keyword>
<comment type="pathway">
    <text evidence="7 8">Porphyrin-containing compound metabolism; protoheme biosynthesis; protoheme from protoporphyrin-IX: step 1/1.</text>
</comment>
<dbReference type="GO" id="GO:0046872">
    <property type="term" value="F:metal ion binding"/>
    <property type="evidence" value="ECO:0007669"/>
    <property type="project" value="UniProtKB-KW"/>
</dbReference>
<dbReference type="AlphaFoldDB" id="A0A1H0R7I7"/>
<dbReference type="Proteomes" id="UP000199073">
    <property type="component" value="Unassembled WGS sequence"/>
</dbReference>
<feature type="binding site" evidence="7">
    <location>
        <position position="193"/>
    </location>
    <ligand>
        <name>Fe(2+)</name>
        <dbReference type="ChEBI" id="CHEBI:29033"/>
    </ligand>
</feature>
<dbReference type="CDD" id="cd00419">
    <property type="entry name" value="Ferrochelatase_C"/>
    <property type="match status" value="1"/>
</dbReference>
<dbReference type="PANTHER" id="PTHR11108">
    <property type="entry name" value="FERROCHELATASE"/>
    <property type="match status" value="1"/>
</dbReference>
<dbReference type="InterPro" id="IPR033659">
    <property type="entry name" value="Ferrochelatase_N"/>
</dbReference>
<dbReference type="PROSITE" id="PS00534">
    <property type="entry name" value="FERROCHELATASE"/>
    <property type="match status" value="1"/>
</dbReference>
<accession>A0A1H0R7I7</accession>
<comment type="similarity">
    <text evidence="1 7 8">Belongs to the ferrochelatase family.</text>
</comment>
<sequence>MTADKKGIVLLNMGGPDRLDDVRPFLYNLFSDRSIIRLGPPFLQKVIAWYIARKRAPKSRKLYEKIGGKSPLREISEAQGAALKKSLRQAGDFEVTVAMRYWPPYASHAIEQLKACGVQNITLLPLYPHFSRATTGSSIDHFLACLEKSKWSVPVSCINSWPTEEAYVEVLAQHILQAAKVIGKKVQVVYSAHSLPVSFIKEGDPYVDHIKATIAAVEKITLMRGKLCFQSRSGPVEWLSPSTPEMITTLGKQGCRSIVMVPISFVSDHIETLYEIDILYRQQAMELGMEFVSTRGLNTSPLFIKALHRLALAGGNELTPAASRLT</sequence>
<dbReference type="NCBIfam" id="TIGR00109">
    <property type="entry name" value="hemH"/>
    <property type="match status" value="1"/>
</dbReference>
<evidence type="ECO:0000256" key="1">
    <source>
        <dbReference type="ARBA" id="ARBA00007718"/>
    </source>
</evidence>
<feature type="binding site" evidence="7">
    <location>
        <position position="271"/>
    </location>
    <ligand>
        <name>Fe(2+)</name>
        <dbReference type="ChEBI" id="CHEBI:29033"/>
    </ligand>
</feature>
<dbReference type="FunFam" id="3.40.50.1400:FF:000006">
    <property type="entry name" value="Ferrochelatase"/>
    <property type="match status" value="1"/>
</dbReference>
<evidence type="ECO:0000256" key="3">
    <source>
        <dbReference type="ARBA" id="ARBA00023133"/>
    </source>
</evidence>
<organism evidence="9 10">
    <name type="scientific">Desulforhopalus singaporensis</name>
    <dbReference type="NCBI Taxonomy" id="91360"/>
    <lineage>
        <taxon>Bacteria</taxon>
        <taxon>Pseudomonadati</taxon>
        <taxon>Thermodesulfobacteriota</taxon>
        <taxon>Desulfobulbia</taxon>
        <taxon>Desulfobulbales</taxon>
        <taxon>Desulfocapsaceae</taxon>
        <taxon>Desulforhopalus</taxon>
    </lineage>
</organism>
<dbReference type="GO" id="GO:0005737">
    <property type="term" value="C:cytoplasm"/>
    <property type="evidence" value="ECO:0007669"/>
    <property type="project" value="UniProtKB-SubCell"/>
</dbReference>
<dbReference type="InterPro" id="IPR019772">
    <property type="entry name" value="Ferrochelatase_AS"/>
</dbReference>
<dbReference type="STRING" id="91360.SAMN05660330_02204"/>
<dbReference type="PANTHER" id="PTHR11108:SF1">
    <property type="entry name" value="FERROCHELATASE, MITOCHONDRIAL"/>
    <property type="match status" value="1"/>
</dbReference>
<evidence type="ECO:0000256" key="5">
    <source>
        <dbReference type="ARBA" id="ARBA00023244"/>
    </source>
</evidence>
<evidence type="ECO:0000256" key="2">
    <source>
        <dbReference type="ARBA" id="ARBA00023004"/>
    </source>
</evidence>
<dbReference type="InterPro" id="IPR033644">
    <property type="entry name" value="Ferrochelatase_C"/>
</dbReference>
<comment type="subcellular location">
    <subcellularLocation>
        <location evidence="7 8">Cytoplasm</location>
    </subcellularLocation>
</comment>
<keyword evidence="4 7" id="KW-0456">Lyase</keyword>
<dbReference type="SUPFAM" id="SSF53800">
    <property type="entry name" value="Chelatase"/>
    <property type="match status" value="1"/>
</dbReference>
<dbReference type="Gene3D" id="3.40.50.1400">
    <property type="match status" value="2"/>
</dbReference>
<keyword evidence="5 7" id="KW-0627">Porphyrin biosynthesis</keyword>
<evidence type="ECO:0000256" key="6">
    <source>
        <dbReference type="ARBA" id="ARBA00024536"/>
    </source>
</evidence>
<comment type="catalytic activity">
    <reaction evidence="6">
        <text>Fe-coproporphyrin III + 2 H(+) = coproporphyrin III + Fe(2+)</text>
        <dbReference type="Rhea" id="RHEA:49572"/>
        <dbReference type="ChEBI" id="CHEBI:15378"/>
        <dbReference type="ChEBI" id="CHEBI:29033"/>
        <dbReference type="ChEBI" id="CHEBI:68438"/>
        <dbReference type="ChEBI" id="CHEBI:131725"/>
        <dbReference type="EC" id="4.99.1.9"/>
    </reaction>
    <physiologicalReaction direction="right-to-left" evidence="6">
        <dbReference type="Rhea" id="RHEA:49574"/>
    </physiologicalReaction>
</comment>
<evidence type="ECO:0000313" key="10">
    <source>
        <dbReference type="Proteomes" id="UP000199073"/>
    </source>
</evidence>
<evidence type="ECO:0000256" key="4">
    <source>
        <dbReference type="ARBA" id="ARBA00023239"/>
    </source>
</evidence>
<keyword evidence="7" id="KW-0479">Metal-binding</keyword>
<dbReference type="EMBL" id="FNJI01000014">
    <property type="protein sequence ID" value="SDP25400.1"/>
    <property type="molecule type" value="Genomic_DNA"/>
</dbReference>
<dbReference type="EC" id="4.98.1.1" evidence="7 8"/>
<keyword evidence="3 7" id="KW-0350">Heme biosynthesis</keyword>
<name>A0A1H0R7I7_9BACT</name>
<proteinExistence type="inferred from homology"/>
<dbReference type="InterPro" id="IPR001015">
    <property type="entry name" value="Ferrochelatase"/>
</dbReference>
<dbReference type="CDD" id="cd03411">
    <property type="entry name" value="Ferrochelatase_N"/>
    <property type="match status" value="1"/>
</dbReference>
<dbReference type="Pfam" id="PF00762">
    <property type="entry name" value="Ferrochelatase"/>
    <property type="match status" value="1"/>
</dbReference>
<reference evidence="9 10" key="1">
    <citation type="submission" date="2016-10" db="EMBL/GenBank/DDBJ databases">
        <authorList>
            <person name="de Groot N.N."/>
        </authorList>
    </citation>
    <scope>NUCLEOTIDE SEQUENCE [LARGE SCALE GENOMIC DNA]</scope>
    <source>
        <strain evidence="9 10">DSM 12130</strain>
    </source>
</reference>
<comment type="catalytic activity">
    <reaction evidence="7 8">
        <text>heme b + 2 H(+) = protoporphyrin IX + Fe(2+)</text>
        <dbReference type="Rhea" id="RHEA:22584"/>
        <dbReference type="ChEBI" id="CHEBI:15378"/>
        <dbReference type="ChEBI" id="CHEBI:29033"/>
        <dbReference type="ChEBI" id="CHEBI:57306"/>
        <dbReference type="ChEBI" id="CHEBI:60344"/>
        <dbReference type="EC" id="4.98.1.1"/>
    </reaction>
</comment>
<evidence type="ECO:0000256" key="8">
    <source>
        <dbReference type="RuleBase" id="RU000607"/>
    </source>
</evidence>
<gene>
    <name evidence="7" type="primary">hemH</name>
    <name evidence="9" type="ORF">SAMN05660330_02204</name>
</gene>
<dbReference type="GO" id="GO:0004325">
    <property type="term" value="F:ferrochelatase activity"/>
    <property type="evidence" value="ECO:0007669"/>
    <property type="project" value="UniProtKB-UniRule"/>
</dbReference>
<keyword evidence="2 7" id="KW-0408">Iron</keyword>